<evidence type="ECO:0000256" key="6">
    <source>
        <dbReference type="ARBA" id="ARBA00023303"/>
    </source>
</evidence>
<keyword evidence="4 10" id="KW-1133">Transmembrane helix</keyword>
<dbReference type="EMBL" id="LTAY01000020">
    <property type="protein sequence ID" value="OPX49913.1"/>
    <property type="molecule type" value="Genomic_DNA"/>
</dbReference>
<keyword evidence="10" id="KW-0479">Metal-binding</keyword>
<dbReference type="GO" id="GO:0046872">
    <property type="term" value="F:metal ion binding"/>
    <property type="evidence" value="ECO:0007669"/>
    <property type="project" value="UniProtKB-KW"/>
</dbReference>
<dbReference type="RefSeq" id="WP_002596532.1">
    <property type="nucleotide sequence ID" value="NZ_LTAY01000020.1"/>
</dbReference>
<protein>
    <recommendedName>
        <fullName evidence="10">Fluoride-specific ion channel FluC</fullName>
    </recommendedName>
</protein>
<keyword evidence="5 10" id="KW-0472">Membrane</keyword>
<keyword evidence="2 10" id="KW-1003">Cell membrane</keyword>
<evidence type="ECO:0000256" key="1">
    <source>
        <dbReference type="ARBA" id="ARBA00004651"/>
    </source>
</evidence>
<keyword evidence="10" id="KW-0813">Transport</keyword>
<dbReference type="GO" id="GO:0062054">
    <property type="term" value="F:fluoride channel activity"/>
    <property type="evidence" value="ECO:0007669"/>
    <property type="project" value="UniProtKB-UniRule"/>
</dbReference>
<feature type="binding site" evidence="10">
    <location>
        <position position="81"/>
    </location>
    <ligand>
        <name>Na(+)</name>
        <dbReference type="ChEBI" id="CHEBI:29101"/>
        <note>structural</note>
    </ligand>
</feature>
<evidence type="ECO:0000256" key="9">
    <source>
        <dbReference type="ARBA" id="ARBA00049940"/>
    </source>
</evidence>
<comment type="catalytic activity">
    <reaction evidence="8">
        <text>fluoride(in) = fluoride(out)</text>
        <dbReference type="Rhea" id="RHEA:76159"/>
        <dbReference type="ChEBI" id="CHEBI:17051"/>
    </reaction>
    <physiologicalReaction direction="left-to-right" evidence="8">
        <dbReference type="Rhea" id="RHEA:76160"/>
    </physiologicalReaction>
</comment>
<dbReference type="PANTHER" id="PTHR28259">
    <property type="entry name" value="FLUORIDE EXPORT PROTEIN 1-RELATED"/>
    <property type="match status" value="1"/>
</dbReference>
<comment type="activity regulation">
    <text evidence="10">Na(+) is not transported, but it plays an essential structural role and its presence is essential for fluoride channel function.</text>
</comment>
<evidence type="ECO:0000256" key="4">
    <source>
        <dbReference type="ARBA" id="ARBA00022989"/>
    </source>
</evidence>
<dbReference type="HAMAP" id="MF_00454">
    <property type="entry name" value="FluC"/>
    <property type="match status" value="1"/>
</dbReference>
<keyword evidence="3 10" id="KW-0812">Transmembrane</keyword>
<evidence type="ECO:0000256" key="2">
    <source>
        <dbReference type="ARBA" id="ARBA00022475"/>
    </source>
</evidence>
<dbReference type="Proteomes" id="UP000191448">
    <property type="component" value="Unassembled WGS sequence"/>
</dbReference>
<keyword evidence="10" id="KW-0406">Ion transport</keyword>
<reference evidence="11 12" key="1">
    <citation type="submission" date="2016-02" db="EMBL/GenBank/DDBJ databases">
        <title>Genome sequence of Clostridium thermobutyricum DSM 4928.</title>
        <authorList>
            <person name="Poehlein A."/>
            <person name="Daniel R."/>
        </authorList>
    </citation>
    <scope>NUCLEOTIDE SEQUENCE [LARGE SCALE GENOMIC DNA]</scope>
    <source>
        <strain evidence="11 12">DSM 4928</strain>
    </source>
</reference>
<evidence type="ECO:0000313" key="11">
    <source>
        <dbReference type="EMBL" id="OPX49913.1"/>
    </source>
</evidence>
<gene>
    <name evidence="10 11" type="primary">crcB</name>
    <name evidence="10" type="synonym">fluC</name>
    <name evidence="11" type="ORF">CLTHE_03920</name>
</gene>
<feature type="transmembrane region" description="Helical" evidence="10">
    <location>
        <begin position="108"/>
        <end position="127"/>
    </location>
</feature>
<organism evidence="11 12">
    <name type="scientific">Clostridium thermobutyricum DSM 4928</name>
    <dbReference type="NCBI Taxonomy" id="1121339"/>
    <lineage>
        <taxon>Bacteria</taxon>
        <taxon>Bacillati</taxon>
        <taxon>Bacillota</taxon>
        <taxon>Clostridia</taxon>
        <taxon>Eubacteriales</taxon>
        <taxon>Clostridiaceae</taxon>
        <taxon>Clostridium</taxon>
    </lineage>
</organism>
<evidence type="ECO:0000256" key="8">
    <source>
        <dbReference type="ARBA" id="ARBA00035585"/>
    </source>
</evidence>
<comment type="caution">
    <text evidence="11">The sequence shown here is derived from an EMBL/GenBank/DDBJ whole genome shotgun (WGS) entry which is preliminary data.</text>
</comment>
<dbReference type="OrthoDB" id="9815830at2"/>
<dbReference type="Pfam" id="PF02537">
    <property type="entry name" value="CRCB"/>
    <property type="match status" value="1"/>
</dbReference>
<dbReference type="NCBIfam" id="TIGR00494">
    <property type="entry name" value="crcB"/>
    <property type="match status" value="1"/>
</dbReference>
<feature type="transmembrane region" description="Helical" evidence="10">
    <location>
        <begin position="37"/>
        <end position="58"/>
    </location>
</feature>
<evidence type="ECO:0000313" key="12">
    <source>
        <dbReference type="Proteomes" id="UP000191448"/>
    </source>
</evidence>
<evidence type="ECO:0000256" key="3">
    <source>
        <dbReference type="ARBA" id="ARBA00022692"/>
    </source>
</evidence>
<dbReference type="PANTHER" id="PTHR28259:SF1">
    <property type="entry name" value="FLUORIDE EXPORT PROTEIN 1-RELATED"/>
    <property type="match status" value="1"/>
</dbReference>
<comment type="function">
    <text evidence="9 10">Fluoride-specific ion channel. Important for reducing fluoride concentration in the cell, thus reducing its toxicity.</text>
</comment>
<feature type="transmembrane region" description="Helical" evidence="10">
    <location>
        <begin position="70"/>
        <end position="88"/>
    </location>
</feature>
<keyword evidence="6 10" id="KW-0407">Ion channel</keyword>
<sequence length="128" mass="13264">MQKLTFILLVGCGGFIGAAFRYIISLGATRAFGAHFPYGTLIANILGAIIIGFVMKLSLDTSLVSPNTKLFLTTGMMGGLTTFSTFSYETIGMLNGGEIGLGVVNIGLNLGLSLIGVVVGMAIARLVV</sequence>
<dbReference type="GO" id="GO:0140114">
    <property type="term" value="P:cellular detoxification of fluoride"/>
    <property type="evidence" value="ECO:0007669"/>
    <property type="project" value="UniProtKB-UniRule"/>
</dbReference>
<proteinExistence type="inferred from homology"/>
<evidence type="ECO:0000256" key="5">
    <source>
        <dbReference type="ARBA" id="ARBA00023136"/>
    </source>
</evidence>
<dbReference type="InterPro" id="IPR003691">
    <property type="entry name" value="FluC"/>
</dbReference>
<comment type="similarity">
    <text evidence="7 10">Belongs to the fluoride channel Fluc/FEX (TC 1.A.43) family.</text>
</comment>
<accession>A0A1V4SY94</accession>
<feature type="binding site" evidence="10">
    <location>
        <position position="78"/>
    </location>
    <ligand>
        <name>Na(+)</name>
        <dbReference type="ChEBI" id="CHEBI:29101"/>
        <note>structural</note>
    </ligand>
</feature>
<evidence type="ECO:0000256" key="10">
    <source>
        <dbReference type="HAMAP-Rule" id="MF_00454"/>
    </source>
</evidence>
<keyword evidence="10" id="KW-0915">Sodium</keyword>
<dbReference type="GO" id="GO:0005886">
    <property type="term" value="C:plasma membrane"/>
    <property type="evidence" value="ECO:0007669"/>
    <property type="project" value="UniProtKB-SubCell"/>
</dbReference>
<comment type="subcellular location">
    <subcellularLocation>
        <location evidence="1 10">Cell membrane</location>
        <topology evidence="1 10">Multi-pass membrane protein</topology>
    </subcellularLocation>
</comment>
<dbReference type="AlphaFoldDB" id="A0A1V4SY94"/>
<name>A0A1V4SY94_9CLOT</name>
<evidence type="ECO:0000256" key="7">
    <source>
        <dbReference type="ARBA" id="ARBA00035120"/>
    </source>
</evidence>